<accession>A0A7Y4JYC3</accession>
<dbReference type="Pfam" id="PF13717">
    <property type="entry name" value="Zn_ribbon_4"/>
    <property type="match status" value="1"/>
</dbReference>
<proteinExistence type="predicted"/>
<feature type="domain" description="Zinc finger/thioredoxin putative" evidence="1">
    <location>
        <begin position="1"/>
        <end position="33"/>
    </location>
</feature>
<reference evidence="2 3" key="1">
    <citation type="submission" date="2020-05" db="EMBL/GenBank/DDBJ databases">
        <authorList>
            <person name="Whitworth D."/>
        </authorList>
    </citation>
    <scope>NUCLEOTIDE SEQUENCE [LARGE SCALE GENOMIC DNA]</scope>
    <source>
        <strain evidence="2 3">CA046A</strain>
    </source>
</reference>
<sequence length="59" mass="6178">MRIVCQKCAAAYAIDDRLITTKGVRAQCPRCRHLQLVKREASAASVTAPAEGAAPPAAA</sequence>
<evidence type="ECO:0000313" key="2">
    <source>
        <dbReference type="EMBL" id="NOK13426.1"/>
    </source>
</evidence>
<dbReference type="InterPro" id="IPR011723">
    <property type="entry name" value="Znf/thioredoxin_put"/>
</dbReference>
<dbReference type="EMBL" id="JABFJW010000323">
    <property type="protein sequence ID" value="NOK13426.1"/>
    <property type="molecule type" value="Genomic_DNA"/>
</dbReference>
<dbReference type="NCBIfam" id="TIGR02098">
    <property type="entry name" value="MJ0042_CXXC"/>
    <property type="match status" value="1"/>
</dbReference>
<gene>
    <name evidence="2" type="ORF">HNS30_30710</name>
</gene>
<dbReference type="RefSeq" id="WP_171420597.1">
    <property type="nucleotide sequence ID" value="NZ_JABFJW010000323.1"/>
</dbReference>
<comment type="caution">
    <text evidence="2">The sequence shown here is derived from an EMBL/GenBank/DDBJ whole genome shotgun (WGS) entry which is preliminary data.</text>
</comment>
<dbReference type="AlphaFoldDB" id="A0A7Y4JYC3"/>
<protein>
    <recommendedName>
        <fullName evidence="1">Zinc finger/thioredoxin putative domain-containing protein</fullName>
    </recommendedName>
</protein>
<dbReference type="Proteomes" id="UP000528460">
    <property type="component" value="Unassembled WGS sequence"/>
</dbReference>
<evidence type="ECO:0000313" key="3">
    <source>
        <dbReference type="Proteomes" id="UP000528460"/>
    </source>
</evidence>
<organism evidence="2 3">
    <name type="scientific">Corallococcus exercitus</name>
    <dbReference type="NCBI Taxonomy" id="2316736"/>
    <lineage>
        <taxon>Bacteria</taxon>
        <taxon>Pseudomonadati</taxon>
        <taxon>Myxococcota</taxon>
        <taxon>Myxococcia</taxon>
        <taxon>Myxococcales</taxon>
        <taxon>Cystobacterineae</taxon>
        <taxon>Myxococcaceae</taxon>
        <taxon>Corallococcus</taxon>
    </lineage>
</organism>
<feature type="non-terminal residue" evidence="2">
    <location>
        <position position="59"/>
    </location>
</feature>
<name>A0A7Y4JYC3_9BACT</name>
<evidence type="ECO:0000259" key="1">
    <source>
        <dbReference type="Pfam" id="PF13717"/>
    </source>
</evidence>